<keyword evidence="2" id="KW-1185">Reference proteome</keyword>
<evidence type="ECO:0008006" key="3">
    <source>
        <dbReference type="Google" id="ProtNLM"/>
    </source>
</evidence>
<name>A0A8J5L1T6_ZINOF</name>
<comment type="caution">
    <text evidence="1">The sequence shown here is derived from an EMBL/GenBank/DDBJ whole genome shotgun (WGS) entry which is preliminary data.</text>
</comment>
<dbReference type="EMBL" id="JACMSC010000011">
    <property type="protein sequence ID" value="KAG6501942.1"/>
    <property type="molecule type" value="Genomic_DNA"/>
</dbReference>
<evidence type="ECO:0000313" key="1">
    <source>
        <dbReference type="EMBL" id="KAG6501942.1"/>
    </source>
</evidence>
<dbReference type="InterPro" id="IPR007750">
    <property type="entry name" value="DUF674"/>
</dbReference>
<dbReference type="PANTHER" id="PTHR33103:SF19">
    <property type="entry name" value="OS09G0544700 PROTEIN"/>
    <property type="match status" value="1"/>
</dbReference>
<protein>
    <recommendedName>
        <fullName evidence="3">DUF674 family protein</fullName>
    </recommendedName>
</protein>
<sequence>MLNTHRACAHPSVHRLLTPERYKSDVISPSFLRTGLNLPRQMAETKMTLKLLVDKSSDRVLFAEAGKEVVDFFLGLLNLPLSAVIKLVTEQDTMVGSIANLYQTVHTLEESYYQSSHSKSAILKVANSHPPSVSSKGLLLIGTSAVGTEGYVKGVVTYTITDDLTVTPMSSISSITILNRLHVKNLAALQEQTVTLGLEQVESQILFS</sequence>
<accession>A0A8J5L1T6</accession>
<dbReference type="Proteomes" id="UP000734854">
    <property type="component" value="Unassembled WGS sequence"/>
</dbReference>
<dbReference type="PANTHER" id="PTHR33103">
    <property type="entry name" value="OS01G0153900 PROTEIN"/>
    <property type="match status" value="1"/>
</dbReference>
<reference evidence="1 2" key="1">
    <citation type="submission" date="2020-08" db="EMBL/GenBank/DDBJ databases">
        <title>Plant Genome Project.</title>
        <authorList>
            <person name="Zhang R.-G."/>
        </authorList>
    </citation>
    <scope>NUCLEOTIDE SEQUENCE [LARGE SCALE GENOMIC DNA]</scope>
    <source>
        <tissue evidence="1">Rhizome</tissue>
    </source>
</reference>
<organism evidence="1 2">
    <name type="scientific">Zingiber officinale</name>
    <name type="common">Ginger</name>
    <name type="synonym">Amomum zingiber</name>
    <dbReference type="NCBI Taxonomy" id="94328"/>
    <lineage>
        <taxon>Eukaryota</taxon>
        <taxon>Viridiplantae</taxon>
        <taxon>Streptophyta</taxon>
        <taxon>Embryophyta</taxon>
        <taxon>Tracheophyta</taxon>
        <taxon>Spermatophyta</taxon>
        <taxon>Magnoliopsida</taxon>
        <taxon>Liliopsida</taxon>
        <taxon>Zingiberales</taxon>
        <taxon>Zingiberaceae</taxon>
        <taxon>Zingiber</taxon>
    </lineage>
</organism>
<proteinExistence type="predicted"/>
<gene>
    <name evidence="1" type="ORF">ZIOFF_041826</name>
</gene>
<evidence type="ECO:0000313" key="2">
    <source>
        <dbReference type="Proteomes" id="UP000734854"/>
    </source>
</evidence>
<dbReference type="Pfam" id="PF05056">
    <property type="entry name" value="DUF674"/>
    <property type="match status" value="2"/>
</dbReference>
<dbReference type="AlphaFoldDB" id="A0A8J5L1T6"/>